<gene>
    <name evidence="4" type="ORF">SAMN05421753_110134</name>
</gene>
<dbReference type="SUPFAM" id="SSF53300">
    <property type="entry name" value="vWA-like"/>
    <property type="match status" value="1"/>
</dbReference>
<dbReference type="PANTHER" id="PTHR37464">
    <property type="entry name" value="BLL2463 PROTEIN"/>
    <property type="match status" value="1"/>
</dbReference>
<keyword evidence="1" id="KW-0472">Membrane</keyword>
<dbReference type="InterPro" id="IPR011933">
    <property type="entry name" value="Double_TM_dom"/>
</dbReference>
<dbReference type="RefSeq" id="WP_175517482.1">
    <property type="nucleotide sequence ID" value="NZ_FOQD01000010.1"/>
</dbReference>
<evidence type="ECO:0000313" key="5">
    <source>
        <dbReference type="Proteomes" id="UP000199518"/>
    </source>
</evidence>
<feature type="transmembrane region" description="Helical" evidence="1">
    <location>
        <begin position="63"/>
        <end position="85"/>
    </location>
</feature>
<evidence type="ECO:0000259" key="2">
    <source>
        <dbReference type="Pfam" id="PF07584"/>
    </source>
</evidence>
<dbReference type="NCBIfam" id="TIGR02226">
    <property type="entry name" value="two_anch"/>
    <property type="match status" value="1"/>
</dbReference>
<dbReference type="InterPro" id="IPR024163">
    <property type="entry name" value="Aerotolerance_reg_N"/>
</dbReference>
<organism evidence="4 5">
    <name type="scientific">Planctomicrobium piriforme</name>
    <dbReference type="NCBI Taxonomy" id="1576369"/>
    <lineage>
        <taxon>Bacteria</taxon>
        <taxon>Pseudomonadati</taxon>
        <taxon>Planctomycetota</taxon>
        <taxon>Planctomycetia</taxon>
        <taxon>Planctomycetales</taxon>
        <taxon>Planctomycetaceae</taxon>
        <taxon>Planctomicrobium</taxon>
    </lineage>
</organism>
<evidence type="ECO:0000256" key="1">
    <source>
        <dbReference type="SAM" id="Phobius"/>
    </source>
</evidence>
<dbReference type="SUPFAM" id="SSF52317">
    <property type="entry name" value="Class I glutamine amidotransferase-like"/>
    <property type="match status" value="1"/>
</dbReference>
<dbReference type="Gene3D" id="2.60.40.10">
    <property type="entry name" value="Immunoglobulins"/>
    <property type="match status" value="1"/>
</dbReference>
<name>A0A1I3JDS2_9PLAN</name>
<accession>A0A1I3JDS2</accession>
<keyword evidence="1 4" id="KW-0812">Transmembrane</keyword>
<dbReference type="Proteomes" id="UP000199518">
    <property type="component" value="Unassembled WGS sequence"/>
</dbReference>
<evidence type="ECO:0000313" key="4">
    <source>
        <dbReference type="EMBL" id="SFI58098.1"/>
    </source>
</evidence>
<dbReference type="EMBL" id="FOQD01000010">
    <property type="protein sequence ID" value="SFI58098.1"/>
    <property type="molecule type" value="Genomic_DNA"/>
</dbReference>
<protein>
    <submittedName>
        <fullName evidence="4">N-terminal double-transmembrane domain-containing protein</fullName>
    </submittedName>
</protein>
<dbReference type="InterPro" id="IPR036465">
    <property type="entry name" value="vWFA_dom_sf"/>
</dbReference>
<feature type="domain" description="Aerotolerance regulator N-terminal" evidence="2">
    <location>
        <begin position="8"/>
        <end position="82"/>
    </location>
</feature>
<feature type="domain" description="VWFA" evidence="3">
    <location>
        <begin position="101"/>
        <end position="214"/>
    </location>
</feature>
<dbReference type="Pfam" id="PF13519">
    <property type="entry name" value="VWA_2"/>
    <property type="match status" value="1"/>
</dbReference>
<sequence>MSSWILQHFLNPALFWPGLLLLSAPIIIHLINRMRYRRVRFAAMEFLLASQRRSRRRILLEQILLLLLRLSMVILIVALMARLILNPQQMSLFQGARTHHIVVIDDSASMRDRVNEGTAFDVAQETVRRIAAEGARRPGTQMLSLMLMSDPDRVVSGFSERVVDEPLLTELTERLATMPCSHQTVDPAKVLEAVHRRLIEERSTVRTVHVLSDFRRANWIDNKAAIAALKSLEGAKIGVNLVRSVDEGHENLGIDDLGGAVEVAAAGVPVSLSACVRNWGTRAAQNVSGSIFIDGARLPRTIDFQTIPPGQTATRRFDVIFDSAQPHTVKMTLADDALDADNQRFLAVDVPVENPVLIVDGSPAAEQATYIADALAADRSVTGFAPDVRSVEDLRRVALDNYDLIYLINVPELAPDAVAALEKYVREGGGLIWYMGDAVRPAFYNEKLFSPDGGLFPVRLGMAPLLIERTDPSQPRSGIEVEADPLFTMFKQQEVPILDQVFINLLYPVAPDAPQQPSIARDVQILARLGNEPLMCEQKYGAGHIFTCLTSAGPLVNPEGVNWSNWANGPAGFSFVVLQLDLAKRMIRKDRAFPQLATGTPIEIDFSQTVYQPELEILTPDDQVTRLQASRETGNGDADGSQLHAAFRETDEPGVYGVTLLGQDQQASRRLYAMNVPSIEGSLQLADDDALLRELGPETNVKIQQAGSFEWIRSESPGSEVRWFLLVALAIACILEQFLAARLSYQSAV</sequence>
<dbReference type="PANTHER" id="PTHR37464:SF1">
    <property type="entry name" value="BLL2463 PROTEIN"/>
    <property type="match status" value="1"/>
</dbReference>
<reference evidence="5" key="1">
    <citation type="submission" date="2016-10" db="EMBL/GenBank/DDBJ databases">
        <authorList>
            <person name="Varghese N."/>
            <person name="Submissions S."/>
        </authorList>
    </citation>
    <scope>NUCLEOTIDE SEQUENCE [LARGE SCALE GENOMIC DNA]</scope>
    <source>
        <strain evidence="5">DSM 26348</strain>
    </source>
</reference>
<dbReference type="InterPro" id="IPR029062">
    <property type="entry name" value="Class_I_gatase-like"/>
</dbReference>
<evidence type="ECO:0000259" key="3">
    <source>
        <dbReference type="Pfam" id="PF13519"/>
    </source>
</evidence>
<keyword evidence="5" id="KW-1185">Reference proteome</keyword>
<dbReference type="AlphaFoldDB" id="A0A1I3JDS2"/>
<feature type="transmembrane region" description="Helical" evidence="1">
    <location>
        <begin position="13"/>
        <end position="31"/>
    </location>
</feature>
<dbReference type="STRING" id="1576369.SAMN05421753_110134"/>
<dbReference type="InterPro" id="IPR013783">
    <property type="entry name" value="Ig-like_fold"/>
</dbReference>
<proteinExistence type="predicted"/>
<dbReference type="Pfam" id="PF07584">
    <property type="entry name" value="BatA"/>
    <property type="match status" value="1"/>
</dbReference>
<dbReference type="Gene3D" id="3.40.50.880">
    <property type="match status" value="1"/>
</dbReference>
<dbReference type="InterPro" id="IPR002035">
    <property type="entry name" value="VWF_A"/>
</dbReference>
<dbReference type="CDD" id="cd03143">
    <property type="entry name" value="A4_beta-galactosidase_middle_domain"/>
    <property type="match status" value="1"/>
</dbReference>
<keyword evidence="1" id="KW-1133">Transmembrane helix</keyword>